<dbReference type="KEGG" id="thao:NI17_021795"/>
<dbReference type="Gene3D" id="3.30.40.250">
    <property type="match status" value="1"/>
</dbReference>
<dbReference type="EMBL" id="CP063196">
    <property type="protein sequence ID" value="UOE19335.1"/>
    <property type="molecule type" value="Genomic_DNA"/>
</dbReference>
<evidence type="ECO:0000313" key="2">
    <source>
        <dbReference type="EMBL" id="UOE19335.1"/>
    </source>
</evidence>
<dbReference type="Gene3D" id="3.30.160.660">
    <property type="match status" value="1"/>
</dbReference>
<organism evidence="2 3">
    <name type="scientific">Thermobifida halotolerans</name>
    <dbReference type="NCBI Taxonomy" id="483545"/>
    <lineage>
        <taxon>Bacteria</taxon>
        <taxon>Bacillati</taxon>
        <taxon>Actinomycetota</taxon>
        <taxon>Actinomycetes</taxon>
        <taxon>Streptosporangiales</taxon>
        <taxon>Nocardiopsidaceae</taxon>
        <taxon>Thermobifida</taxon>
    </lineage>
</organism>
<dbReference type="InterPro" id="IPR003776">
    <property type="entry name" value="YcaO-like_dom"/>
</dbReference>
<feature type="domain" description="YcaO" evidence="1">
    <location>
        <begin position="335"/>
        <end position="649"/>
    </location>
</feature>
<accession>A0AA97LWM4</accession>
<evidence type="ECO:0000259" key="1">
    <source>
        <dbReference type="PROSITE" id="PS51664"/>
    </source>
</evidence>
<protein>
    <submittedName>
        <fullName evidence="2">YcaO-like family protein</fullName>
    </submittedName>
</protein>
<dbReference type="Gene3D" id="3.30.1330.230">
    <property type="match status" value="1"/>
</dbReference>
<keyword evidence="3" id="KW-1185">Reference proteome</keyword>
<proteinExistence type="predicted"/>
<dbReference type="RefSeq" id="WP_170163077.1">
    <property type="nucleotide sequence ID" value="NZ_CP063196.1"/>
</dbReference>
<name>A0AA97LWM4_9ACTN</name>
<dbReference type="PANTHER" id="PTHR37809">
    <property type="entry name" value="RIBOSOMAL PROTEIN S12 METHYLTHIOTRANSFERASE ACCESSORY FACTOR YCAO"/>
    <property type="match status" value="1"/>
</dbReference>
<dbReference type="Pfam" id="PF02624">
    <property type="entry name" value="YcaO"/>
    <property type="match status" value="1"/>
</dbReference>
<dbReference type="PANTHER" id="PTHR37809:SF1">
    <property type="entry name" value="RIBOSOMAL PROTEIN S12 METHYLTHIOTRANSFERASE ACCESSORY FACTOR YCAO"/>
    <property type="match status" value="1"/>
</dbReference>
<reference evidence="2" key="1">
    <citation type="submission" date="2020-10" db="EMBL/GenBank/DDBJ databases">
        <title>De novo genome project of the cellulose decomposer Thermobifida halotolerans type strain.</title>
        <authorList>
            <person name="Nagy I."/>
            <person name="Horvath B."/>
            <person name="Kukolya J."/>
            <person name="Nagy I."/>
            <person name="Orsini M."/>
        </authorList>
    </citation>
    <scope>NUCLEOTIDE SEQUENCE</scope>
    <source>
        <strain evidence="2">DSM 44931</strain>
    </source>
</reference>
<dbReference type="AlphaFoldDB" id="A0AA97LWM4"/>
<gene>
    <name evidence="2" type="ORF">NI17_021795</name>
</gene>
<sequence>MDIFMVDRTLLLHRQGRAFVRIPATPSALTAAARLSGVPSCPAPDISSTGGSGRAGAMVTSVLDKAGLLEWGPRPSGVSNSPQNTKDSAPRFGRACIKRMRISGSDAQASEPVVFVVESWADLALFDPSAVPVGRPWAVCRVRAGTVQISSLLQLPEPTMCWECLLGRLLGHDDLLRAIWPRLSSGACVRLTAGGMPSEETMRLVRSALRSVTADACPGILRLDVGEEASAFLPVSPYATCRHGHRYDRSWRSSAGPGSCADPTKGLTRARLRLEPLTGPVTGLIEPARTVADLDLPIHVATVRYADASGEGSTVAVHPDGSITHDSRLRREAFGSGLTAEQARVRAGLEGLERYCSVQQAHDPLLLRERSLADQAHLCPERNIVVPAGPDLGCCAEQEWVLCTPLEGMSAVAVPAAMCFHRAARPAISGGTGMALGETPEDAVVTGFLEYLEREAVNRWWRQGPGADRIRLDLVADELVEIMVSYHRERGRSLFALRVPPPMPGIEAVVAVSSLSQRGFPLLGMGAGFTLTTAAAKALREVGQALAFEQAERRKWASVPHSAVRWLADQATAPFSMSDDGGSTVPPATDGLTRVTNLSRAVGRTPLILNYQRPEVPFPCVRVLVPSALGDESVPCRAAPGSGRGELPW</sequence>
<evidence type="ECO:0000313" key="3">
    <source>
        <dbReference type="Proteomes" id="UP000265719"/>
    </source>
</evidence>
<dbReference type="Proteomes" id="UP000265719">
    <property type="component" value="Chromosome"/>
</dbReference>
<dbReference type="PROSITE" id="PS51664">
    <property type="entry name" value="YCAO"/>
    <property type="match status" value="1"/>
</dbReference>